<dbReference type="GeneID" id="100639819"/>
<dbReference type="AlphaFoldDB" id="A0AAN0J1W7"/>
<evidence type="ECO:0000256" key="6">
    <source>
        <dbReference type="ARBA" id="ARBA00023295"/>
    </source>
</evidence>
<sequence length="170" mass="18720">NAFTVDRNSWGFRRDAVYKNFLSIEGILEQLVTTVSCGGNALMNIGPTHDGRIVPIFEERLTQVGSWLKTNGESIYNSKPWTHQNDSSTGSVWYTTANNFVYAIALKWPDGNTLKLGSVKTSSTTTATMLGYGKVDFSSSNGVVQVTFPNLPLDTPLMWAWVIKFEGVTG</sequence>
<dbReference type="PANTHER" id="PTHR10030:SF37">
    <property type="entry name" value="ALPHA-L-FUCOSIDASE-RELATED"/>
    <property type="match status" value="1"/>
</dbReference>
<accession>A0AAN0J1W7</accession>
<keyword evidence="10" id="KW-1185">Reference proteome</keyword>
<dbReference type="InterPro" id="IPR017853">
    <property type="entry name" value="GH"/>
</dbReference>
<dbReference type="GO" id="GO:0004560">
    <property type="term" value="F:alpha-L-fucosidase activity"/>
    <property type="evidence" value="ECO:0007669"/>
    <property type="project" value="UniProtKB-EC"/>
</dbReference>
<keyword evidence="4" id="KW-0732">Signal</keyword>
<reference evidence="9" key="2">
    <citation type="submission" date="2024-06" db="UniProtKB">
        <authorList>
            <consortium name="EnsemblMetazoa"/>
        </authorList>
    </citation>
    <scope>IDENTIFICATION</scope>
</reference>
<dbReference type="EnsemblMetazoa" id="XM_019995173.1">
    <property type="protein sequence ID" value="XP_019850732.1"/>
    <property type="gene ID" value="LOC100639819"/>
</dbReference>
<comment type="similarity">
    <text evidence="2">Belongs to the glycosyl hydrolase 29 family.</text>
</comment>
<evidence type="ECO:0000259" key="7">
    <source>
        <dbReference type="Pfam" id="PF01120"/>
    </source>
</evidence>
<dbReference type="PRINTS" id="PR00741">
    <property type="entry name" value="GLHYDRLASE29"/>
</dbReference>
<dbReference type="SUPFAM" id="SSF51445">
    <property type="entry name" value="(Trans)glycosidases"/>
    <property type="match status" value="1"/>
</dbReference>
<dbReference type="Proteomes" id="UP000007879">
    <property type="component" value="Unassembled WGS sequence"/>
</dbReference>
<evidence type="ECO:0000256" key="4">
    <source>
        <dbReference type="ARBA" id="ARBA00022729"/>
    </source>
</evidence>
<dbReference type="InterPro" id="IPR031919">
    <property type="entry name" value="Fucosidase_C"/>
</dbReference>
<dbReference type="PANTHER" id="PTHR10030">
    <property type="entry name" value="ALPHA-L-FUCOSIDASE"/>
    <property type="match status" value="1"/>
</dbReference>
<evidence type="ECO:0000256" key="5">
    <source>
        <dbReference type="ARBA" id="ARBA00022801"/>
    </source>
</evidence>
<feature type="domain" description="Alpha-L-fucosidase C-terminal" evidence="8">
    <location>
        <begin position="84"/>
        <end position="165"/>
    </location>
</feature>
<dbReference type="SMART" id="SM00812">
    <property type="entry name" value="Alpha_L_fucos"/>
    <property type="match status" value="1"/>
</dbReference>
<dbReference type="GO" id="GO:0006004">
    <property type="term" value="P:fucose metabolic process"/>
    <property type="evidence" value="ECO:0007669"/>
    <property type="project" value="InterPro"/>
</dbReference>
<dbReference type="InterPro" id="IPR016286">
    <property type="entry name" value="FUC_metazoa-typ"/>
</dbReference>
<dbReference type="InterPro" id="IPR000933">
    <property type="entry name" value="Glyco_hydro_29"/>
</dbReference>
<reference evidence="10" key="1">
    <citation type="journal article" date="2010" name="Nature">
        <title>The Amphimedon queenslandica genome and the evolution of animal complexity.</title>
        <authorList>
            <person name="Srivastava M."/>
            <person name="Simakov O."/>
            <person name="Chapman J."/>
            <person name="Fahey B."/>
            <person name="Gauthier M.E."/>
            <person name="Mitros T."/>
            <person name="Richards G.S."/>
            <person name="Conaco C."/>
            <person name="Dacre M."/>
            <person name="Hellsten U."/>
            <person name="Larroux C."/>
            <person name="Putnam N.H."/>
            <person name="Stanke M."/>
            <person name="Adamska M."/>
            <person name="Darling A."/>
            <person name="Degnan S.M."/>
            <person name="Oakley T.H."/>
            <person name="Plachetzki D.C."/>
            <person name="Zhai Y."/>
            <person name="Adamski M."/>
            <person name="Calcino A."/>
            <person name="Cummins S.F."/>
            <person name="Goodstein D.M."/>
            <person name="Harris C."/>
            <person name="Jackson D.J."/>
            <person name="Leys S.P."/>
            <person name="Shu S."/>
            <person name="Woodcroft B.J."/>
            <person name="Vervoort M."/>
            <person name="Kosik K.S."/>
            <person name="Manning G."/>
            <person name="Degnan B.M."/>
            <person name="Rokhsar D.S."/>
        </authorList>
    </citation>
    <scope>NUCLEOTIDE SEQUENCE [LARGE SCALE GENOMIC DNA]</scope>
</reference>
<dbReference type="InterPro" id="IPR057739">
    <property type="entry name" value="Glyco_hydro_29_N"/>
</dbReference>
<protein>
    <recommendedName>
        <fullName evidence="3">alpha-L-fucosidase</fullName>
        <ecNumber evidence="3">3.2.1.51</ecNumber>
    </recommendedName>
</protein>
<evidence type="ECO:0000256" key="3">
    <source>
        <dbReference type="ARBA" id="ARBA00012662"/>
    </source>
</evidence>
<evidence type="ECO:0000259" key="8">
    <source>
        <dbReference type="Pfam" id="PF16757"/>
    </source>
</evidence>
<name>A0AAN0J1W7_AMPQE</name>
<proteinExistence type="inferred from homology"/>
<dbReference type="RefSeq" id="XP_019850732.1">
    <property type="nucleotide sequence ID" value="XM_019995173.1"/>
</dbReference>
<dbReference type="KEGG" id="aqu:100639819"/>
<comment type="function">
    <text evidence="1">Alpha-L-fucosidase is responsible for hydrolyzing the alpha-1,6-linked fucose joined to the reducing-end N-acetylglucosamine of the carbohydrate moieties of glycoproteins.</text>
</comment>
<evidence type="ECO:0000313" key="10">
    <source>
        <dbReference type="Proteomes" id="UP000007879"/>
    </source>
</evidence>
<evidence type="ECO:0000256" key="1">
    <source>
        <dbReference type="ARBA" id="ARBA00004071"/>
    </source>
</evidence>
<evidence type="ECO:0000313" key="9">
    <source>
        <dbReference type="EnsemblMetazoa" id="XP_019850732.1"/>
    </source>
</evidence>
<dbReference type="Pfam" id="PF01120">
    <property type="entry name" value="Alpha_L_fucos"/>
    <property type="match status" value="1"/>
</dbReference>
<dbReference type="Pfam" id="PF16757">
    <property type="entry name" value="Fucosidase_C"/>
    <property type="match status" value="1"/>
</dbReference>
<dbReference type="Gene3D" id="3.20.20.80">
    <property type="entry name" value="Glycosidases"/>
    <property type="match status" value="1"/>
</dbReference>
<evidence type="ECO:0000256" key="2">
    <source>
        <dbReference type="ARBA" id="ARBA00007951"/>
    </source>
</evidence>
<dbReference type="InterPro" id="IPR013780">
    <property type="entry name" value="Glyco_hydro_b"/>
</dbReference>
<dbReference type="EC" id="3.2.1.51" evidence="3"/>
<dbReference type="GO" id="GO:0016139">
    <property type="term" value="P:glycoside catabolic process"/>
    <property type="evidence" value="ECO:0007669"/>
    <property type="project" value="TreeGrafter"/>
</dbReference>
<dbReference type="Gene3D" id="2.60.40.1180">
    <property type="entry name" value="Golgi alpha-mannosidase II"/>
    <property type="match status" value="1"/>
</dbReference>
<keyword evidence="5" id="KW-0378">Hydrolase</keyword>
<organism evidence="9 10">
    <name type="scientific">Amphimedon queenslandica</name>
    <name type="common">Sponge</name>
    <dbReference type="NCBI Taxonomy" id="400682"/>
    <lineage>
        <taxon>Eukaryota</taxon>
        <taxon>Metazoa</taxon>
        <taxon>Porifera</taxon>
        <taxon>Demospongiae</taxon>
        <taxon>Heteroscleromorpha</taxon>
        <taxon>Haplosclerida</taxon>
        <taxon>Niphatidae</taxon>
        <taxon>Amphimedon</taxon>
    </lineage>
</organism>
<dbReference type="GO" id="GO:0005764">
    <property type="term" value="C:lysosome"/>
    <property type="evidence" value="ECO:0007669"/>
    <property type="project" value="TreeGrafter"/>
</dbReference>
<keyword evidence="6" id="KW-0326">Glycosidase</keyword>
<feature type="domain" description="Glycoside hydrolase family 29 N-terminal" evidence="7">
    <location>
        <begin position="3"/>
        <end position="73"/>
    </location>
</feature>